<feature type="transmembrane region" description="Helical" evidence="2">
    <location>
        <begin position="27"/>
        <end position="46"/>
    </location>
</feature>
<dbReference type="Gene3D" id="3.30.1450.10">
    <property type="match status" value="2"/>
</dbReference>
<comment type="caution">
    <text evidence="3">The sequence shown here is derived from an EMBL/GenBank/DDBJ whole genome shotgun (WGS) entry which is preliminary data.</text>
</comment>
<proteinExistence type="predicted"/>
<keyword evidence="1" id="KW-0732">Signal</keyword>
<evidence type="ECO:0000256" key="1">
    <source>
        <dbReference type="ARBA" id="ARBA00022729"/>
    </source>
</evidence>
<dbReference type="AlphaFoldDB" id="A0A2P4R4T8"/>
<name>A0A2P4R4T8_9LACO</name>
<organism evidence="3">
    <name type="scientific">Companilactobacillus formosensis</name>
    <dbReference type="NCBI Taxonomy" id="1617889"/>
    <lineage>
        <taxon>Bacteria</taxon>
        <taxon>Bacillati</taxon>
        <taxon>Bacillota</taxon>
        <taxon>Bacilli</taxon>
        <taxon>Lactobacillales</taxon>
        <taxon>Lactobacillaceae</taxon>
        <taxon>Companilactobacillus</taxon>
    </lineage>
</organism>
<dbReference type="InterPro" id="IPR024418">
    <property type="entry name" value="DUF3862"/>
</dbReference>
<dbReference type="InterPro" id="IPR037873">
    <property type="entry name" value="BamE-like"/>
</dbReference>
<dbReference type="Pfam" id="PF12978">
    <property type="entry name" value="DUF3862"/>
    <property type="match status" value="1"/>
</dbReference>
<evidence type="ECO:0000256" key="2">
    <source>
        <dbReference type="SAM" id="Phobius"/>
    </source>
</evidence>
<accession>A0A2P4R4T8</accession>
<keyword evidence="2" id="KW-0472">Membrane</keyword>
<reference evidence="3" key="1">
    <citation type="submission" date="2018-01" db="EMBL/GenBank/DDBJ databases">
        <title>Genome sequnecing of Lactobacillus formosensis KACC 18721.</title>
        <authorList>
            <person name="Kim S.-J."/>
            <person name="Heo J."/>
        </authorList>
    </citation>
    <scope>NUCLEOTIDE SEQUENCE</scope>
    <source>
        <strain evidence="3">KACC 18721</strain>
    </source>
</reference>
<protein>
    <submittedName>
        <fullName evidence="3">DUF3862 domain-containing protein</fullName>
    </submittedName>
</protein>
<gene>
    <name evidence="3" type="ORF">C2R26_09095</name>
</gene>
<keyword evidence="2" id="KW-1133">Transmembrane helix</keyword>
<sequence>MYNGNLPTRAEYRRSHKTLKKHFYKRWWFWTIIIILLLAGGGILGMQMTTTGPFTQTEKQTTKKKPKTKKKATTKTGVTLAQYKGIFLDQNSGTPSATVERLLGKPSATSTTTSQDSKTELDTWNKIQNGQLGSNLKVTFASGHAINKAITGIKVKRSKTLGMDEYSSVQNGQSEAVIMANLGQPNGYRESIVDGKNVVELTYSSGVSGASGANFIVNLTDGSVSGKSQTGMK</sequence>
<dbReference type="EMBL" id="PPWZ01000066">
    <property type="protein sequence ID" value="POH36289.1"/>
    <property type="molecule type" value="Genomic_DNA"/>
</dbReference>
<evidence type="ECO:0000313" key="3">
    <source>
        <dbReference type="EMBL" id="POH36289.1"/>
    </source>
</evidence>
<keyword evidence="2" id="KW-0812">Transmembrane</keyword>